<name>A0A343TMM9_9EURY</name>
<dbReference type="GO" id="GO:0045936">
    <property type="term" value="P:negative regulation of phosphate metabolic process"/>
    <property type="evidence" value="ECO:0007669"/>
    <property type="project" value="InterPro"/>
</dbReference>
<dbReference type="GO" id="GO:0003677">
    <property type="term" value="F:DNA binding"/>
    <property type="evidence" value="ECO:0007669"/>
    <property type="project" value="InterPro"/>
</dbReference>
<organism evidence="2 3">
    <name type="scientific">Halalkaliarchaeum desulfuricum</name>
    <dbReference type="NCBI Taxonomy" id="2055893"/>
    <lineage>
        <taxon>Archaea</taxon>
        <taxon>Methanobacteriati</taxon>
        <taxon>Methanobacteriota</taxon>
        <taxon>Stenosarchaea group</taxon>
        <taxon>Halobacteria</taxon>
        <taxon>Halobacteriales</taxon>
        <taxon>Haloferacaceae</taxon>
        <taxon>Halalkaliarchaeum</taxon>
    </lineage>
</organism>
<dbReference type="InterPro" id="IPR026022">
    <property type="entry name" value="PhoU_dom"/>
</dbReference>
<dbReference type="InterPro" id="IPR038078">
    <property type="entry name" value="PhoU-like_sf"/>
</dbReference>
<feature type="domain" description="SpoVT-AbrB" evidence="1">
    <location>
        <begin position="34"/>
        <end position="79"/>
    </location>
</feature>
<dbReference type="KEGG" id="hdf:AArcSl_2736"/>
<dbReference type="Pfam" id="PF01895">
    <property type="entry name" value="PhoU"/>
    <property type="match status" value="2"/>
</dbReference>
<dbReference type="Proteomes" id="UP000263012">
    <property type="component" value="Chromosome"/>
</dbReference>
<dbReference type="Pfam" id="PF04014">
    <property type="entry name" value="MazE_antitoxin"/>
    <property type="match status" value="1"/>
</dbReference>
<dbReference type="SMART" id="SM00966">
    <property type="entry name" value="SpoVT_AbrB"/>
    <property type="match status" value="1"/>
</dbReference>
<evidence type="ECO:0000259" key="1">
    <source>
        <dbReference type="SMART" id="SM00966"/>
    </source>
</evidence>
<proteinExistence type="predicted"/>
<accession>A0A343TMM9</accession>
<dbReference type="SUPFAM" id="SSF89447">
    <property type="entry name" value="AbrB/MazE/MraZ-like"/>
    <property type="match status" value="1"/>
</dbReference>
<dbReference type="InterPro" id="IPR007159">
    <property type="entry name" value="SpoVT-AbrB_dom"/>
</dbReference>
<dbReference type="InterPro" id="IPR028366">
    <property type="entry name" value="PhoU"/>
</dbReference>
<protein>
    <submittedName>
        <fullName evidence="2">Phosphate regulatory-like protein</fullName>
    </submittedName>
</protein>
<dbReference type="EMBL" id="CP025066">
    <property type="protein sequence ID" value="AUX10351.1"/>
    <property type="molecule type" value="Genomic_DNA"/>
</dbReference>
<sequence>MAAETDLRRPGIYLDKFIYTRSGSTDMETRKVQVTGGSTYTVSIPKSWATANDVGAGSEVEFYPEGDALFLTPKTEEERTEGTLDVTDLTGEELVRAVTAMYVSGFDDIVLESSRITTGQRRTIREAVQSLVGLEVFEETKETVVIRDLLDSSELSIHNAVTRMRLIALSMLEDALAALEELDDDLSRDVIERDDDLDRLWLVVSRIFRATLRTPKAAEKLGLPREVCFDYQSSARQLERIGDHATKIAHLTLELEQPVPEEILEALEELREEVAQVIDDAMDALFSEDRDVATRVANDARKSVQRIDEDARRIDSYLRNLDPARAQLLGLIVDSVSRCGDYGGNIAETALQKAAPSP</sequence>
<dbReference type="PANTHER" id="PTHR42930">
    <property type="entry name" value="PHOSPHATE-SPECIFIC TRANSPORT SYSTEM ACCESSORY PROTEIN PHOU"/>
    <property type="match status" value="1"/>
</dbReference>
<dbReference type="AlphaFoldDB" id="A0A343TMM9"/>
<evidence type="ECO:0000313" key="3">
    <source>
        <dbReference type="Proteomes" id="UP000263012"/>
    </source>
</evidence>
<dbReference type="PANTHER" id="PTHR42930:SF6">
    <property type="entry name" value="PHOSPHATE REGULATORY PROTEIN-LIKE PROTEIN"/>
    <property type="match status" value="1"/>
</dbReference>
<dbReference type="InterPro" id="IPR037914">
    <property type="entry name" value="SpoVT-AbrB_sf"/>
</dbReference>
<keyword evidence="3" id="KW-1185">Reference proteome</keyword>
<reference evidence="3" key="1">
    <citation type="submission" date="2017-11" db="EMBL/GenBank/DDBJ databases">
        <title>Phenotypic and genomic properties of facultatively anaerobic sulfur-reducing natronoarchaea from hypersaline soda lakes.</title>
        <authorList>
            <person name="Sorokin D.Y."/>
            <person name="Kublanov I.V."/>
            <person name="Roman P."/>
            <person name="Sinninghe Damste J.S."/>
            <person name="Golyshin P.N."/>
            <person name="Rojo D."/>
            <person name="Ciordia S."/>
            <person name="Mena M.D.C."/>
            <person name="Ferrer M."/>
            <person name="Messina E."/>
            <person name="Smedile F."/>
            <person name="La Spada G."/>
            <person name="La Cono V."/>
            <person name="Yakimov M.M."/>
        </authorList>
    </citation>
    <scope>NUCLEOTIDE SEQUENCE [LARGE SCALE GENOMIC DNA]</scope>
    <source>
        <strain evidence="3">AArc-Sl</strain>
    </source>
</reference>
<dbReference type="GO" id="GO:0030643">
    <property type="term" value="P:intracellular phosphate ion homeostasis"/>
    <property type="evidence" value="ECO:0007669"/>
    <property type="project" value="InterPro"/>
</dbReference>
<gene>
    <name evidence="2" type="ORF">AArcSl_2736</name>
</gene>
<dbReference type="SUPFAM" id="SSF109755">
    <property type="entry name" value="PhoU-like"/>
    <property type="match status" value="1"/>
</dbReference>
<dbReference type="Gene3D" id="1.20.58.220">
    <property type="entry name" value="Phosphate transport system protein phou homolog 2, domain 2"/>
    <property type="match status" value="2"/>
</dbReference>
<evidence type="ECO:0000313" key="2">
    <source>
        <dbReference type="EMBL" id="AUX10351.1"/>
    </source>
</evidence>